<feature type="transmembrane region" description="Helical" evidence="1">
    <location>
        <begin position="40"/>
        <end position="59"/>
    </location>
</feature>
<proteinExistence type="predicted"/>
<accession>A8MD66</accession>
<evidence type="ECO:0000256" key="1">
    <source>
        <dbReference type="SAM" id="Phobius"/>
    </source>
</evidence>
<dbReference type="Proteomes" id="UP000001137">
    <property type="component" value="Chromosome"/>
</dbReference>
<dbReference type="GeneID" id="5708926"/>
<dbReference type="STRING" id="397948.Cmaq_0888"/>
<dbReference type="OrthoDB" id="382354at2157"/>
<reference evidence="2 3" key="1">
    <citation type="submission" date="2007-10" db="EMBL/GenBank/DDBJ databases">
        <title>Complete sequence of Caldivirga maquilingensis IC-167.</title>
        <authorList>
            <consortium name="US DOE Joint Genome Institute"/>
            <person name="Copeland A."/>
            <person name="Lucas S."/>
            <person name="Lapidus A."/>
            <person name="Barry K."/>
            <person name="Glavina del Rio T."/>
            <person name="Dalin E."/>
            <person name="Tice H."/>
            <person name="Pitluck S."/>
            <person name="Saunders E."/>
            <person name="Brettin T."/>
            <person name="Bruce D."/>
            <person name="Detter J.C."/>
            <person name="Han C."/>
            <person name="Schmutz J."/>
            <person name="Larimer F."/>
            <person name="Land M."/>
            <person name="Hauser L."/>
            <person name="Kyrpides N."/>
            <person name="Ivanova N."/>
            <person name="Biddle J.F."/>
            <person name="Zhang Z."/>
            <person name="Fitz-Gibbon S.T."/>
            <person name="Lowe T.M."/>
            <person name="Saltikov C."/>
            <person name="House C.H."/>
            <person name="Richardson P."/>
        </authorList>
    </citation>
    <scope>NUCLEOTIDE SEQUENCE [LARGE SCALE GENOMIC DNA]</scope>
    <source>
        <strain evidence="3">ATCC 700844 / DSM 13496 / JCM 10307 / IC-167</strain>
    </source>
</reference>
<keyword evidence="1" id="KW-0812">Transmembrane</keyword>
<feature type="transmembrane region" description="Helical" evidence="1">
    <location>
        <begin position="7"/>
        <end position="28"/>
    </location>
</feature>
<dbReference type="AlphaFoldDB" id="A8MD66"/>
<gene>
    <name evidence="2" type="ordered locus">Cmaq_0888</name>
</gene>
<dbReference type="KEGG" id="cma:Cmaq_0888"/>
<evidence type="ECO:0000313" key="2">
    <source>
        <dbReference type="EMBL" id="ABW01722.1"/>
    </source>
</evidence>
<sequence>MKRSIDLAVWVIAFIMLLVVFGFTYLGYKGGYPHRYAYEAFGVDLILLLVLIYGLYVIIKPRNQVGNP</sequence>
<keyword evidence="1" id="KW-1133">Transmembrane helix</keyword>
<dbReference type="EMBL" id="CP000852">
    <property type="protein sequence ID" value="ABW01722.1"/>
    <property type="molecule type" value="Genomic_DNA"/>
</dbReference>
<dbReference type="HOGENOM" id="CLU_2783831_0_0_2"/>
<keyword evidence="1" id="KW-0472">Membrane</keyword>
<name>A8MD66_CALMQ</name>
<protein>
    <submittedName>
        <fullName evidence="2">Uncharacterized protein</fullName>
    </submittedName>
</protein>
<keyword evidence="3" id="KW-1185">Reference proteome</keyword>
<organism evidence="2 3">
    <name type="scientific">Caldivirga maquilingensis (strain ATCC 700844 / DSM 13496 / JCM 10307 / IC-167)</name>
    <dbReference type="NCBI Taxonomy" id="397948"/>
    <lineage>
        <taxon>Archaea</taxon>
        <taxon>Thermoproteota</taxon>
        <taxon>Thermoprotei</taxon>
        <taxon>Thermoproteales</taxon>
        <taxon>Thermoproteaceae</taxon>
        <taxon>Caldivirga</taxon>
    </lineage>
</organism>
<dbReference type="RefSeq" id="WP_012185941.1">
    <property type="nucleotide sequence ID" value="NC_009954.1"/>
</dbReference>
<evidence type="ECO:0000313" key="3">
    <source>
        <dbReference type="Proteomes" id="UP000001137"/>
    </source>
</evidence>